<dbReference type="AlphaFoldDB" id="S6B7R2"/>
<name>S6B7R2_SULDS</name>
<keyword evidence="3" id="KW-1185">Reference proteome</keyword>
<keyword evidence="1" id="KW-0732">Signal</keyword>
<dbReference type="KEGG" id="sdr:SCD_n02672"/>
<proteinExistence type="predicted"/>
<feature type="signal peptide" evidence="1">
    <location>
        <begin position="1"/>
        <end position="19"/>
    </location>
</feature>
<dbReference type="HOGENOM" id="CLU_1916011_0_0_4"/>
<dbReference type="Proteomes" id="UP000015559">
    <property type="component" value="Chromosome"/>
</dbReference>
<dbReference type="STRING" id="1163617.SCD_n02672"/>
<feature type="chain" id="PRO_5004536131" evidence="1">
    <location>
        <begin position="20"/>
        <end position="132"/>
    </location>
</feature>
<evidence type="ECO:0000256" key="1">
    <source>
        <dbReference type="SAM" id="SignalP"/>
    </source>
</evidence>
<gene>
    <name evidence="2" type="ORF">SCD_n02672</name>
</gene>
<evidence type="ECO:0000313" key="2">
    <source>
        <dbReference type="EMBL" id="BAN36472.1"/>
    </source>
</evidence>
<dbReference type="EMBL" id="AP013066">
    <property type="protein sequence ID" value="BAN36472.1"/>
    <property type="molecule type" value="Genomic_DNA"/>
</dbReference>
<reference evidence="2 3" key="1">
    <citation type="journal article" date="2012" name="Appl. Environ. Microbiol.">
        <title>Draft genome sequence of a psychrotolerant sulfur-oxidizing bacterium, Sulfuricella denitrificans skB26, and proteomic insights into cold adaptation.</title>
        <authorList>
            <person name="Watanabe T."/>
            <person name="Kojima H."/>
            <person name="Fukui M."/>
        </authorList>
    </citation>
    <scope>NUCLEOTIDE SEQUENCE [LARGE SCALE GENOMIC DNA]</scope>
    <source>
        <strain evidence="3">skB26</strain>
    </source>
</reference>
<evidence type="ECO:0000313" key="3">
    <source>
        <dbReference type="Proteomes" id="UP000015559"/>
    </source>
</evidence>
<organism evidence="2 3">
    <name type="scientific">Sulfuricella denitrificans (strain DSM 22764 / NBRC 105220 / skB26)</name>
    <dbReference type="NCBI Taxonomy" id="1163617"/>
    <lineage>
        <taxon>Bacteria</taxon>
        <taxon>Pseudomonadati</taxon>
        <taxon>Pseudomonadota</taxon>
        <taxon>Betaproteobacteria</taxon>
        <taxon>Nitrosomonadales</taxon>
        <taxon>Sulfuricellaceae</taxon>
        <taxon>Sulfuricella</taxon>
    </lineage>
</organism>
<dbReference type="RefSeq" id="WP_023507024.1">
    <property type="nucleotide sequence ID" value="NC_022357.1"/>
</dbReference>
<protein>
    <submittedName>
        <fullName evidence="2">Mannose-sensitive agglutinin (MSHA) biogenesis protein MshK</fullName>
    </submittedName>
</protein>
<dbReference type="eggNOG" id="ENOG5033AIK">
    <property type="taxonomic scope" value="Bacteria"/>
</dbReference>
<sequence length="132" mass="14244">MKTILFTLALGVGAAQALAAEMLPDPTRPPVEAGVVEFAGTAATGPVLQSVMIRPGHRTALISGQLVVEGERFGDAKLIKISESEVTLIGPEGRQVLKLFPGVEKNFARPPRREVLKRDKNKSKLNYEQKAL</sequence>
<accession>S6B7R2</accession>
<dbReference type="OrthoDB" id="8564465at2"/>